<reference evidence="8 9" key="1">
    <citation type="submission" date="2009-02" db="EMBL/GenBank/DDBJ databases">
        <title>The Genome Sequence of Oxalobacter formigenes OXCC13.</title>
        <authorList>
            <consortium name="The Broad Institute Genome Sequencing Platform"/>
            <person name="Ward D."/>
            <person name="Young S.K."/>
            <person name="Kodira C.D."/>
            <person name="Zeng Q."/>
            <person name="Koehrsen M."/>
            <person name="Alvarado L."/>
            <person name="Berlin A."/>
            <person name="Borenstein D."/>
            <person name="Chen Z."/>
            <person name="Engels R."/>
            <person name="Freedman E."/>
            <person name="Gellesch M."/>
            <person name="Goldberg J."/>
            <person name="Griggs A."/>
            <person name="Gujja S."/>
            <person name="Heiman D."/>
            <person name="Hepburn T."/>
            <person name="Howarth C."/>
            <person name="Jen D."/>
            <person name="Larson L."/>
            <person name="Lewis B."/>
            <person name="Mehta T."/>
            <person name="Park D."/>
            <person name="Pearson M."/>
            <person name="Roberts A."/>
            <person name="Saif S."/>
            <person name="Shea T."/>
            <person name="Shenoy N."/>
            <person name="Sisk P."/>
            <person name="Stolte C."/>
            <person name="Sykes S."/>
            <person name="Walk T."/>
            <person name="White J."/>
            <person name="Yandava C."/>
            <person name="Allison M.J."/>
            <person name="Lander E."/>
            <person name="Nusbaum C."/>
            <person name="Galagan J."/>
            <person name="Birren B."/>
        </authorList>
    </citation>
    <scope>NUCLEOTIDE SEQUENCE [LARGE SCALE GENOMIC DNA]</scope>
    <source>
        <strain evidence="8 9">OXCC13</strain>
    </source>
</reference>
<dbReference type="SMART" id="SM00450">
    <property type="entry name" value="RHOD"/>
    <property type="match status" value="1"/>
</dbReference>
<evidence type="ECO:0000259" key="7">
    <source>
        <dbReference type="PROSITE" id="PS50206"/>
    </source>
</evidence>
<evidence type="ECO:0000313" key="9">
    <source>
        <dbReference type="Proteomes" id="UP000005089"/>
    </source>
</evidence>
<evidence type="ECO:0000256" key="5">
    <source>
        <dbReference type="ARBA" id="ARBA00023002"/>
    </source>
</evidence>
<evidence type="ECO:0000313" key="8">
    <source>
        <dbReference type="EMBL" id="EEO30222.1"/>
    </source>
</evidence>
<dbReference type="PRINTS" id="PR00368">
    <property type="entry name" value="FADPNR"/>
</dbReference>
<dbReference type="InterPro" id="IPR016156">
    <property type="entry name" value="FAD/NAD-linked_Rdtase_dimer_sf"/>
</dbReference>
<keyword evidence="3" id="KW-0285">Flavoprotein</keyword>
<dbReference type="eggNOG" id="COG0446">
    <property type="taxonomic scope" value="Bacteria"/>
</dbReference>
<keyword evidence="9" id="KW-1185">Reference proteome</keyword>
<dbReference type="Gene3D" id="3.50.50.60">
    <property type="entry name" value="FAD/NAD(P)-binding domain"/>
    <property type="match status" value="2"/>
</dbReference>
<dbReference type="GO" id="GO:0016491">
    <property type="term" value="F:oxidoreductase activity"/>
    <property type="evidence" value="ECO:0007669"/>
    <property type="project" value="UniProtKB-KW"/>
</dbReference>
<accession>C3XAJ6</accession>
<dbReference type="Pfam" id="PF07992">
    <property type="entry name" value="Pyr_redox_2"/>
    <property type="match status" value="1"/>
</dbReference>
<dbReference type="Pfam" id="PF02852">
    <property type="entry name" value="Pyr_redox_dim"/>
    <property type="match status" value="1"/>
</dbReference>
<dbReference type="PROSITE" id="PS50206">
    <property type="entry name" value="RHODANESE_3"/>
    <property type="match status" value="1"/>
</dbReference>
<name>C3XAJ6_OXAFO</name>
<dbReference type="RefSeq" id="WP_005881228.1">
    <property type="nucleotide sequence ID" value="NZ_GG658170.1"/>
</dbReference>
<feature type="domain" description="Rhodanese" evidence="7">
    <location>
        <begin position="468"/>
        <end position="554"/>
    </location>
</feature>
<dbReference type="SUPFAM" id="SSF55424">
    <property type="entry name" value="FAD/NAD-linked reductases, dimerisation (C-terminal) domain"/>
    <property type="match status" value="1"/>
</dbReference>
<dbReference type="eggNOG" id="COG0607">
    <property type="taxonomic scope" value="Bacteria"/>
</dbReference>
<sequence length="559" mass="60729">MKEYFMEPKQIVVIGGVAAGASFAARVRRLNEHARIILVERGKDVSFANCGLPYYIGGEIQTRGALSVQTPETLKALLNLDVKTHTEAIRIDREKKQVYVKNIISGEDEWLDYDKLMLAPGASPRIPDVPGIHHEKILTLRNLADMDRISEVAKAGKRAVVVGAGFIGLEMAEQLHRKGLSVEVVQYGPQVLPQLGKRMAKLLENELVQHGIVLHLNDRVVRYENRNSILECFLESGTVLKADFVVLSVGVEPESRLAREAHLVLGKNGHIVVNDFMQTSDADIYAAGDVVETAHRLSNERTAVPLGGPANRQGRVAADHIFLGEKARPYPGSLGTAIVRVFGTTAGTVGWSENALEKNGRSYGMVTVNDFHHAGYYPGAKPLVLTVFWDRDTDVLLGAQAAGQEGVDKRLDVMATAIAAQMTIDDLVHLELAYAPPFGSAKDIVNIAGFAATNKRDGLVDTISELPDNPDAQIIDVRAKAMADADPVAGGINIPMPALRNHLDRLDRDKPVVTVCALGKNSYFASRILKQNGFDVKSLEGGMKMMTTGRAGLSGKKDE</sequence>
<comment type="similarity">
    <text evidence="2">Belongs to the class-III pyridine nucleotide-disulfide oxidoreductase family.</text>
</comment>
<dbReference type="InterPro" id="IPR036873">
    <property type="entry name" value="Rhodanese-like_dom_sf"/>
</dbReference>
<evidence type="ECO:0000256" key="2">
    <source>
        <dbReference type="ARBA" id="ARBA00009130"/>
    </source>
</evidence>
<dbReference type="AlphaFoldDB" id="C3XAJ6"/>
<dbReference type="HOGENOM" id="CLU_003291_1_2_4"/>
<dbReference type="PANTHER" id="PTHR43429">
    <property type="entry name" value="PYRIDINE NUCLEOTIDE-DISULFIDE OXIDOREDUCTASE DOMAIN-CONTAINING"/>
    <property type="match status" value="1"/>
</dbReference>
<comment type="cofactor">
    <cofactor evidence="1">
        <name>FAD</name>
        <dbReference type="ChEBI" id="CHEBI:57692"/>
    </cofactor>
</comment>
<dbReference type="STRING" id="847.BRW83_0875"/>
<keyword evidence="4" id="KW-0274">FAD</keyword>
<protein>
    <submittedName>
        <fullName evidence="8">Putative CoA-disulfide reductase</fullName>
    </submittedName>
</protein>
<keyword evidence="5" id="KW-0560">Oxidoreductase</keyword>
<dbReference type="Pfam" id="PF00581">
    <property type="entry name" value="Rhodanese"/>
    <property type="match status" value="1"/>
</dbReference>
<dbReference type="InterPro" id="IPR004099">
    <property type="entry name" value="Pyr_nucl-diS_OxRdtase_dimer"/>
</dbReference>
<dbReference type="EMBL" id="GG658170">
    <property type="protein sequence ID" value="EEO30222.1"/>
    <property type="molecule type" value="Genomic_DNA"/>
</dbReference>
<dbReference type="InterPro" id="IPR001763">
    <property type="entry name" value="Rhodanese-like_dom"/>
</dbReference>
<proteinExistence type="inferred from homology"/>
<gene>
    <name evidence="8" type="ORF">OFBG_01250</name>
</gene>
<evidence type="ECO:0000256" key="6">
    <source>
        <dbReference type="ARBA" id="ARBA00023284"/>
    </source>
</evidence>
<dbReference type="SUPFAM" id="SSF52821">
    <property type="entry name" value="Rhodanese/Cell cycle control phosphatase"/>
    <property type="match status" value="1"/>
</dbReference>
<dbReference type="Proteomes" id="UP000005089">
    <property type="component" value="Unassembled WGS sequence"/>
</dbReference>
<dbReference type="InterPro" id="IPR036188">
    <property type="entry name" value="FAD/NAD-bd_sf"/>
</dbReference>
<evidence type="ECO:0000256" key="4">
    <source>
        <dbReference type="ARBA" id="ARBA00022827"/>
    </source>
</evidence>
<organism evidence="8 9">
    <name type="scientific">Oxalobacter formigenes OXCC13</name>
    <dbReference type="NCBI Taxonomy" id="556269"/>
    <lineage>
        <taxon>Bacteria</taxon>
        <taxon>Pseudomonadati</taxon>
        <taxon>Pseudomonadota</taxon>
        <taxon>Betaproteobacteria</taxon>
        <taxon>Burkholderiales</taxon>
        <taxon>Oxalobacteraceae</taxon>
        <taxon>Oxalobacter</taxon>
    </lineage>
</organism>
<dbReference type="SUPFAM" id="SSF51905">
    <property type="entry name" value="FAD/NAD(P)-binding domain"/>
    <property type="match status" value="1"/>
</dbReference>
<dbReference type="InterPro" id="IPR050260">
    <property type="entry name" value="FAD-bd_OxRdtase"/>
</dbReference>
<keyword evidence="6" id="KW-0676">Redox-active center</keyword>
<evidence type="ECO:0000256" key="3">
    <source>
        <dbReference type="ARBA" id="ARBA00022630"/>
    </source>
</evidence>
<dbReference type="InterPro" id="IPR023753">
    <property type="entry name" value="FAD/NAD-binding_dom"/>
</dbReference>
<dbReference type="PANTHER" id="PTHR43429:SF1">
    <property type="entry name" value="NAD(P)H SULFUR OXIDOREDUCTASE (COA-DEPENDENT)"/>
    <property type="match status" value="1"/>
</dbReference>
<evidence type="ECO:0000256" key="1">
    <source>
        <dbReference type="ARBA" id="ARBA00001974"/>
    </source>
</evidence>
<dbReference type="PRINTS" id="PR00411">
    <property type="entry name" value="PNDRDTASEI"/>
</dbReference>
<dbReference type="Gene3D" id="3.40.250.10">
    <property type="entry name" value="Rhodanese-like domain"/>
    <property type="match status" value="1"/>
</dbReference>